<feature type="chain" id="PRO_5016087025" evidence="3">
    <location>
        <begin position="18"/>
        <end position="583"/>
    </location>
</feature>
<gene>
    <name evidence="4" type="ORF">DM02DRAFT_89579</name>
</gene>
<dbReference type="OrthoDB" id="5406607at2759"/>
<evidence type="ECO:0000256" key="2">
    <source>
        <dbReference type="SAM" id="Phobius"/>
    </source>
</evidence>
<accession>A0A2V1DJ94</accession>
<feature type="transmembrane region" description="Helical" evidence="2">
    <location>
        <begin position="509"/>
        <end position="530"/>
    </location>
</feature>
<feature type="transmembrane region" description="Helical" evidence="2">
    <location>
        <begin position="551"/>
        <end position="572"/>
    </location>
</feature>
<feature type="transmembrane region" description="Helical" evidence="2">
    <location>
        <begin position="477"/>
        <end position="497"/>
    </location>
</feature>
<proteinExistence type="predicted"/>
<dbReference type="EMBL" id="KZ805443">
    <property type="protein sequence ID" value="PVH97184.1"/>
    <property type="molecule type" value="Genomic_DNA"/>
</dbReference>
<sequence length="583" mass="63602">MMSSLMVALILTASAAALTLQNITLPLPQGTTNHATPGLLCTPAKWSDIITFYLVNYVAHAATVLTRPGERSADYLVSAIGSLLYPALGMFRGIEAILGGAIFARNDDLRKAARSGALCMVVRGKDWRPAYDEKAISTSWRLDTTHVSALKQPPIHVVIYSPPWLNSKFGLPHYVYRQIIHGRYTLPAGYQFAIVPSNTKFTTPTNACSTVELSATENVVKALIAIVQAGYAFSTLYRARGDQIEQFGFAAFGLTVAPYAVMSIINLIGNICQPDYASLYMVETSIMDEARRRGGIFEGAVARAQDPDTSVCACSVKDAEEAEQLRFSEDNNQSITATFTVVPNHIHTITYTLPGSSNRLSTSAHSHPSNSPQPSSPQPKTTFSSSPVPRTHPIKPLPPRQNYKGTEDDALLLVPCCDPLSRHTPPEPTSPPPPYHRISTITLRKLNPPFPRRTWCTHFLTSPSSPTHTALHQTLKYALTFLIALTPIFIIFALSHFSSGTYPKRDSTVWRNFVMQWLIVGVVSGISWVLDQEAKDASPVKTMQVGPLVRGLLYMLGAAPAVGGFVSVAQMLKGYGVCVWVGD</sequence>
<keyword evidence="2" id="KW-0812">Transmembrane</keyword>
<feature type="compositionally biased region" description="Low complexity" evidence="1">
    <location>
        <begin position="363"/>
        <end position="387"/>
    </location>
</feature>
<name>A0A2V1DJ94_9PLEO</name>
<evidence type="ECO:0000256" key="1">
    <source>
        <dbReference type="SAM" id="MobiDB-lite"/>
    </source>
</evidence>
<organism evidence="4 5">
    <name type="scientific">Periconia macrospinosa</name>
    <dbReference type="NCBI Taxonomy" id="97972"/>
    <lineage>
        <taxon>Eukaryota</taxon>
        <taxon>Fungi</taxon>
        <taxon>Dikarya</taxon>
        <taxon>Ascomycota</taxon>
        <taxon>Pezizomycotina</taxon>
        <taxon>Dothideomycetes</taxon>
        <taxon>Pleosporomycetidae</taxon>
        <taxon>Pleosporales</taxon>
        <taxon>Massarineae</taxon>
        <taxon>Periconiaceae</taxon>
        <taxon>Periconia</taxon>
    </lineage>
</organism>
<evidence type="ECO:0000256" key="3">
    <source>
        <dbReference type="SAM" id="SignalP"/>
    </source>
</evidence>
<keyword evidence="2" id="KW-0472">Membrane</keyword>
<feature type="signal peptide" evidence="3">
    <location>
        <begin position="1"/>
        <end position="17"/>
    </location>
</feature>
<keyword evidence="3" id="KW-0732">Signal</keyword>
<protein>
    <submittedName>
        <fullName evidence="4">Uncharacterized protein</fullName>
    </submittedName>
</protein>
<dbReference type="Proteomes" id="UP000244855">
    <property type="component" value="Unassembled WGS sequence"/>
</dbReference>
<reference evidence="4 5" key="1">
    <citation type="journal article" date="2018" name="Sci. Rep.">
        <title>Comparative genomics provides insights into the lifestyle and reveals functional heterogeneity of dark septate endophytic fungi.</title>
        <authorList>
            <person name="Knapp D.G."/>
            <person name="Nemeth J.B."/>
            <person name="Barry K."/>
            <person name="Hainaut M."/>
            <person name="Henrissat B."/>
            <person name="Johnson J."/>
            <person name="Kuo A."/>
            <person name="Lim J.H.P."/>
            <person name="Lipzen A."/>
            <person name="Nolan M."/>
            <person name="Ohm R.A."/>
            <person name="Tamas L."/>
            <person name="Grigoriev I.V."/>
            <person name="Spatafora J.W."/>
            <person name="Nagy L.G."/>
            <person name="Kovacs G.M."/>
        </authorList>
    </citation>
    <scope>NUCLEOTIDE SEQUENCE [LARGE SCALE GENOMIC DNA]</scope>
    <source>
        <strain evidence="4 5">DSE2036</strain>
    </source>
</reference>
<keyword evidence="5" id="KW-1185">Reference proteome</keyword>
<feature type="region of interest" description="Disordered" evidence="1">
    <location>
        <begin position="357"/>
        <end position="405"/>
    </location>
</feature>
<evidence type="ECO:0000313" key="5">
    <source>
        <dbReference type="Proteomes" id="UP000244855"/>
    </source>
</evidence>
<keyword evidence="2" id="KW-1133">Transmembrane helix</keyword>
<evidence type="ECO:0000313" key="4">
    <source>
        <dbReference type="EMBL" id="PVH97184.1"/>
    </source>
</evidence>
<dbReference type="AlphaFoldDB" id="A0A2V1DJ94"/>
<feature type="transmembrane region" description="Helical" evidence="2">
    <location>
        <begin position="247"/>
        <end position="268"/>
    </location>
</feature>